<dbReference type="Proteomes" id="UP000604765">
    <property type="component" value="Unassembled WGS sequence"/>
</dbReference>
<feature type="transmembrane region" description="Helical" evidence="8">
    <location>
        <begin position="166"/>
        <end position="187"/>
    </location>
</feature>
<organism evidence="10 11">
    <name type="scientific">Lentilactobacillus fungorum</name>
    <dbReference type="NCBI Taxonomy" id="2201250"/>
    <lineage>
        <taxon>Bacteria</taxon>
        <taxon>Bacillati</taxon>
        <taxon>Bacillota</taxon>
        <taxon>Bacilli</taxon>
        <taxon>Lactobacillales</taxon>
        <taxon>Lactobacillaceae</taxon>
        <taxon>Lentilactobacillus</taxon>
    </lineage>
</organism>
<feature type="transmembrane region" description="Helical" evidence="8">
    <location>
        <begin position="48"/>
        <end position="68"/>
    </location>
</feature>
<dbReference type="PANTHER" id="PTHR23502:SF132">
    <property type="entry name" value="POLYAMINE TRANSPORTER 2-RELATED"/>
    <property type="match status" value="1"/>
</dbReference>
<dbReference type="CDD" id="cd17320">
    <property type="entry name" value="MFS_MdfA_MDR_like"/>
    <property type="match status" value="1"/>
</dbReference>
<feature type="domain" description="Major facilitator superfamily (MFS) profile" evidence="9">
    <location>
        <begin position="13"/>
        <end position="395"/>
    </location>
</feature>
<dbReference type="InterPro" id="IPR020846">
    <property type="entry name" value="MFS_dom"/>
</dbReference>
<evidence type="ECO:0000256" key="5">
    <source>
        <dbReference type="ARBA" id="ARBA00022692"/>
    </source>
</evidence>
<evidence type="ECO:0000313" key="10">
    <source>
        <dbReference type="EMBL" id="GHP14006.1"/>
    </source>
</evidence>
<keyword evidence="4 8" id="KW-1003">Cell membrane</keyword>
<feature type="transmembrane region" description="Helical" evidence="8">
    <location>
        <begin position="137"/>
        <end position="160"/>
    </location>
</feature>
<feature type="transmembrane region" description="Helical" evidence="8">
    <location>
        <begin position="311"/>
        <end position="334"/>
    </location>
</feature>
<dbReference type="PANTHER" id="PTHR23502">
    <property type="entry name" value="MAJOR FACILITATOR SUPERFAMILY"/>
    <property type="match status" value="1"/>
</dbReference>
<evidence type="ECO:0000256" key="1">
    <source>
        <dbReference type="ARBA" id="ARBA00004651"/>
    </source>
</evidence>
<evidence type="ECO:0000256" key="6">
    <source>
        <dbReference type="ARBA" id="ARBA00022989"/>
    </source>
</evidence>
<evidence type="ECO:0000256" key="4">
    <source>
        <dbReference type="ARBA" id="ARBA00022475"/>
    </source>
</evidence>
<feature type="transmembrane region" description="Helical" evidence="8">
    <location>
        <begin position="286"/>
        <end position="305"/>
    </location>
</feature>
<evidence type="ECO:0000256" key="2">
    <source>
        <dbReference type="ARBA" id="ARBA00006236"/>
    </source>
</evidence>
<evidence type="ECO:0000259" key="9">
    <source>
        <dbReference type="PROSITE" id="PS50850"/>
    </source>
</evidence>
<dbReference type="PROSITE" id="PS00216">
    <property type="entry name" value="SUGAR_TRANSPORT_1"/>
    <property type="match status" value="1"/>
</dbReference>
<dbReference type="EMBL" id="BNJR01000012">
    <property type="protein sequence ID" value="GHP14006.1"/>
    <property type="molecule type" value="Genomic_DNA"/>
</dbReference>
<proteinExistence type="inferred from homology"/>
<dbReference type="RefSeq" id="WP_203630017.1">
    <property type="nucleotide sequence ID" value="NZ_BNJR01000012.1"/>
</dbReference>
<feature type="transmembrane region" description="Helical" evidence="8">
    <location>
        <begin position="254"/>
        <end position="274"/>
    </location>
</feature>
<sequence length="396" mass="42006">MKTKTTLATRIWLILILGTISATGPLSIDLYLPALPEMTQDLSTSASLVQLSLSACLLGLALGQLIAGPLSDKYGRKKPLIIGFSVFAVVSLLIAATHSVFLLIGLRFFQGLAGASGQVLSRAVASDLFSGTLLTKFYAMLSAVNGIFPVISPVIGGFMIRYVSWQGIFVLLAVIGFALVLALWLGVKETLPPEKRLGGHPVESIIEMFGFLKNVRFVKLILATGLVSGGLFSYISASAFVFQNFFQLSVQNFSLLYALNGIGIAIGSIIPGGLAARFSETKQTKLVLTTTVLTATLLTLSALFFNNLPLVIILVFLIVTQFGMLFTLTTSIIMNLSLQNNGGISALLGLSQNAIGSMMSHIVGIMGSATYLPMALSITGCLAASLGLFTSIRRQP</sequence>
<comment type="caution">
    <text evidence="10">The sequence shown here is derived from an EMBL/GenBank/DDBJ whole genome shotgun (WGS) entry which is preliminary data.</text>
</comment>
<keyword evidence="11" id="KW-1185">Reference proteome</keyword>
<dbReference type="PROSITE" id="PS50850">
    <property type="entry name" value="MFS"/>
    <property type="match status" value="1"/>
</dbReference>
<comment type="similarity">
    <text evidence="2 8">Belongs to the major facilitator superfamily. Bcr/CmlA family.</text>
</comment>
<evidence type="ECO:0000256" key="3">
    <source>
        <dbReference type="ARBA" id="ARBA00022448"/>
    </source>
</evidence>
<keyword evidence="7 8" id="KW-0472">Membrane</keyword>
<gene>
    <name evidence="10" type="ORF">YK48G_14310</name>
</gene>
<protein>
    <recommendedName>
        <fullName evidence="8">Bcr/CflA family efflux transporter</fullName>
    </recommendedName>
</protein>
<name>A0ABQ3W129_9LACO</name>
<keyword evidence="6 8" id="KW-1133">Transmembrane helix</keyword>
<dbReference type="InterPro" id="IPR011701">
    <property type="entry name" value="MFS"/>
</dbReference>
<dbReference type="InterPro" id="IPR005829">
    <property type="entry name" value="Sugar_transporter_CS"/>
</dbReference>
<dbReference type="Pfam" id="PF07690">
    <property type="entry name" value="MFS_1"/>
    <property type="match status" value="1"/>
</dbReference>
<evidence type="ECO:0000256" key="7">
    <source>
        <dbReference type="ARBA" id="ARBA00023136"/>
    </source>
</evidence>
<evidence type="ECO:0000256" key="8">
    <source>
        <dbReference type="RuleBase" id="RU365088"/>
    </source>
</evidence>
<evidence type="ECO:0000313" key="11">
    <source>
        <dbReference type="Proteomes" id="UP000604765"/>
    </source>
</evidence>
<dbReference type="SUPFAM" id="SSF103473">
    <property type="entry name" value="MFS general substrate transporter"/>
    <property type="match status" value="1"/>
</dbReference>
<feature type="transmembrane region" description="Helical" evidence="8">
    <location>
        <begin position="217"/>
        <end position="242"/>
    </location>
</feature>
<dbReference type="Gene3D" id="1.20.1720.10">
    <property type="entry name" value="Multidrug resistance protein D"/>
    <property type="match status" value="1"/>
</dbReference>
<comment type="subcellular location">
    <subcellularLocation>
        <location evidence="1 8">Cell membrane</location>
        <topology evidence="1 8">Multi-pass membrane protein</topology>
    </subcellularLocation>
</comment>
<keyword evidence="5 8" id="KW-0812">Transmembrane</keyword>
<feature type="transmembrane region" description="Helical" evidence="8">
    <location>
        <begin position="7"/>
        <end position="28"/>
    </location>
</feature>
<feature type="transmembrane region" description="Helical" evidence="8">
    <location>
        <begin position="80"/>
        <end position="102"/>
    </location>
</feature>
<keyword evidence="3 8" id="KW-0813">Transport</keyword>
<reference evidence="10 11" key="1">
    <citation type="journal article" date="2021" name="Int. J. Syst. Evol. Microbiol.">
        <title>Lentilactobacillus fungorum sp. nov., isolated from spent mushroom substrates.</title>
        <authorList>
            <person name="Tohno M."/>
            <person name="Tanizawa Y."/>
            <person name="Kojima Y."/>
            <person name="Sakamoto M."/>
            <person name="Ohkuma M."/>
            <person name="Kobayashi H."/>
        </authorList>
    </citation>
    <scope>NUCLEOTIDE SEQUENCE [LARGE SCALE GENOMIC DNA]</scope>
    <source>
        <strain evidence="10 11">YK48G</strain>
    </source>
</reference>
<dbReference type="NCBIfam" id="TIGR00710">
    <property type="entry name" value="efflux_Bcr_CflA"/>
    <property type="match status" value="1"/>
</dbReference>
<comment type="caution">
    <text evidence="8">Lacks conserved residue(s) required for the propagation of feature annotation.</text>
</comment>
<dbReference type="InterPro" id="IPR036259">
    <property type="entry name" value="MFS_trans_sf"/>
</dbReference>
<feature type="transmembrane region" description="Helical" evidence="8">
    <location>
        <begin position="371"/>
        <end position="392"/>
    </location>
</feature>
<accession>A0ABQ3W129</accession>
<dbReference type="InterPro" id="IPR004812">
    <property type="entry name" value="Efflux_drug-R_Bcr/CmlA"/>
</dbReference>